<proteinExistence type="predicted"/>
<dbReference type="Gene3D" id="1.10.10.60">
    <property type="entry name" value="Homeodomain-like"/>
    <property type="match status" value="2"/>
</dbReference>
<dbReference type="Pfam" id="PF06445">
    <property type="entry name" value="GyrI-like"/>
    <property type="match status" value="1"/>
</dbReference>
<dbReference type="PROSITE" id="PS00041">
    <property type="entry name" value="HTH_ARAC_FAMILY_1"/>
    <property type="match status" value="1"/>
</dbReference>
<dbReference type="InterPro" id="IPR009057">
    <property type="entry name" value="Homeodomain-like_sf"/>
</dbReference>
<evidence type="ECO:0000256" key="1">
    <source>
        <dbReference type="ARBA" id="ARBA00023015"/>
    </source>
</evidence>
<dbReference type="PANTHER" id="PTHR40055">
    <property type="entry name" value="TRANSCRIPTIONAL REGULATOR YGIV-RELATED"/>
    <property type="match status" value="1"/>
</dbReference>
<accession>A0A0S6W3N2</accession>
<sequence length="311" mass="35730">MQTTSFRAAYATRIHRVITFITEHIDEELSLETLAKEAYFSPFHFHRIFTALVGETPNVFVNRLRVERAAWMLTHPGAKSITQIAFDCGFSSSAAFSRAFKQAFGVSPTEWRRSKDRKICKTDRKDWKDKFEAGNDIGLALRDEPQQQAHQWNVTITQMPRFHVAYVANLQGYRVEKIREAWQQLWQWASARDLWTAETLPIGISLDDPGITSADKCRYYVCIPVPEVVSGDQCVGVMDIAGGKYAVYRFEGTQPELHAAYHGLYSEWLPDSGFQLSDRPCYEICRFAPADPVKENMIMDIYLPVEPLQMW</sequence>
<dbReference type="GO" id="GO:0043565">
    <property type="term" value="F:sequence-specific DNA binding"/>
    <property type="evidence" value="ECO:0007669"/>
    <property type="project" value="InterPro"/>
</dbReference>
<dbReference type="SUPFAM" id="SSF55136">
    <property type="entry name" value="Probable bacterial effector-binding domain"/>
    <property type="match status" value="1"/>
</dbReference>
<evidence type="ECO:0000313" key="5">
    <source>
        <dbReference type="EMBL" id="GAK52721.1"/>
    </source>
</evidence>
<dbReference type="InterPro" id="IPR029442">
    <property type="entry name" value="GyrI-like"/>
</dbReference>
<dbReference type="EMBL" id="DF820459">
    <property type="protein sequence ID" value="GAK52721.1"/>
    <property type="molecule type" value="Genomic_DNA"/>
</dbReference>
<dbReference type="STRING" id="1499966.U14_03977"/>
<evidence type="ECO:0000256" key="2">
    <source>
        <dbReference type="ARBA" id="ARBA00023125"/>
    </source>
</evidence>
<dbReference type="PROSITE" id="PS01124">
    <property type="entry name" value="HTH_ARAC_FAMILY_2"/>
    <property type="match status" value="1"/>
</dbReference>
<dbReference type="Pfam" id="PF12833">
    <property type="entry name" value="HTH_18"/>
    <property type="match status" value="1"/>
</dbReference>
<evidence type="ECO:0000256" key="3">
    <source>
        <dbReference type="ARBA" id="ARBA00023163"/>
    </source>
</evidence>
<dbReference type="HOGENOM" id="CLU_000445_81_1_0"/>
<dbReference type="PRINTS" id="PR00032">
    <property type="entry name" value="HTHARAC"/>
</dbReference>
<dbReference type="InterPro" id="IPR050908">
    <property type="entry name" value="SmbC-like"/>
</dbReference>
<dbReference type="SUPFAM" id="SSF46689">
    <property type="entry name" value="Homeodomain-like"/>
    <property type="match status" value="2"/>
</dbReference>
<dbReference type="InterPro" id="IPR020449">
    <property type="entry name" value="Tscrpt_reg_AraC-type_HTH"/>
</dbReference>
<dbReference type="InterPro" id="IPR011256">
    <property type="entry name" value="Reg_factor_effector_dom_sf"/>
</dbReference>
<gene>
    <name evidence="5" type="ORF">U14_03977</name>
</gene>
<keyword evidence="2" id="KW-0238">DNA-binding</keyword>
<dbReference type="Gene3D" id="3.20.80.10">
    <property type="entry name" value="Regulatory factor, effector binding domain"/>
    <property type="match status" value="1"/>
</dbReference>
<dbReference type="SMART" id="SM00871">
    <property type="entry name" value="AraC_E_bind"/>
    <property type="match status" value="1"/>
</dbReference>
<dbReference type="GO" id="GO:0003700">
    <property type="term" value="F:DNA-binding transcription factor activity"/>
    <property type="evidence" value="ECO:0007669"/>
    <property type="project" value="InterPro"/>
</dbReference>
<keyword evidence="6" id="KW-1185">Reference proteome</keyword>
<feature type="domain" description="HTH araC/xylS-type" evidence="4">
    <location>
        <begin position="15"/>
        <end position="114"/>
    </location>
</feature>
<evidence type="ECO:0000313" key="6">
    <source>
        <dbReference type="Proteomes" id="UP000030700"/>
    </source>
</evidence>
<organism evidence="5">
    <name type="scientific">Candidatus Moduliflexus flocculans</name>
    <dbReference type="NCBI Taxonomy" id="1499966"/>
    <lineage>
        <taxon>Bacteria</taxon>
        <taxon>Candidatus Moduliflexota</taxon>
        <taxon>Candidatus Moduliflexia</taxon>
        <taxon>Candidatus Moduliflexales</taxon>
        <taxon>Candidatus Moduliflexaceae</taxon>
    </lineage>
</organism>
<keyword evidence="3" id="KW-0804">Transcription</keyword>
<keyword evidence="1" id="KW-0805">Transcription regulation</keyword>
<dbReference type="Proteomes" id="UP000030700">
    <property type="component" value="Unassembled WGS sequence"/>
</dbReference>
<dbReference type="SMART" id="SM00342">
    <property type="entry name" value="HTH_ARAC"/>
    <property type="match status" value="1"/>
</dbReference>
<name>A0A0S6W3N2_9BACT</name>
<dbReference type="PANTHER" id="PTHR40055:SF1">
    <property type="entry name" value="TRANSCRIPTIONAL REGULATOR YGIV-RELATED"/>
    <property type="match status" value="1"/>
</dbReference>
<dbReference type="InterPro" id="IPR018060">
    <property type="entry name" value="HTH_AraC"/>
</dbReference>
<protein>
    <submittedName>
        <fullName evidence="5">Transcriptional regulator, AraC family</fullName>
    </submittedName>
</protein>
<evidence type="ECO:0000259" key="4">
    <source>
        <dbReference type="PROSITE" id="PS01124"/>
    </source>
</evidence>
<dbReference type="InterPro" id="IPR010499">
    <property type="entry name" value="AraC_E-bd"/>
</dbReference>
<reference evidence="5" key="1">
    <citation type="journal article" date="2015" name="PeerJ">
        <title>First genomic representation of candidate bacterial phylum KSB3 points to enhanced environmental sensing as a trigger of wastewater bulking.</title>
        <authorList>
            <person name="Sekiguchi Y."/>
            <person name="Ohashi A."/>
            <person name="Parks D.H."/>
            <person name="Yamauchi T."/>
            <person name="Tyson G.W."/>
            <person name="Hugenholtz P."/>
        </authorList>
    </citation>
    <scope>NUCLEOTIDE SEQUENCE [LARGE SCALE GENOMIC DNA]</scope>
</reference>
<dbReference type="AlphaFoldDB" id="A0A0S6W3N2"/>
<dbReference type="InterPro" id="IPR018062">
    <property type="entry name" value="HTH_AraC-typ_CS"/>
</dbReference>